<dbReference type="Pfam" id="PF13439">
    <property type="entry name" value="Glyco_transf_4"/>
    <property type="match status" value="1"/>
</dbReference>
<gene>
    <name evidence="3" type="ORF">SAMN02745120_1116</name>
</gene>
<dbReference type="SUPFAM" id="SSF53756">
    <property type="entry name" value="UDP-Glycosyltransferase/glycogen phosphorylase"/>
    <property type="match status" value="1"/>
</dbReference>
<protein>
    <submittedName>
        <fullName evidence="3">Glycosyltransferase involved in cell wall bisynthesis</fullName>
    </submittedName>
</protein>
<dbReference type="InterPro" id="IPR050194">
    <property type="entry name" value="Glycosyltransferase_grp1"/>
</dbReference>
<evidence type="ECO:0000313" key="3">
    <source>
        <dbReference type="EMBL" id="SKB37299.1"/>
    </source>
</evidence>
<evidence type="ECO:0000313" key="4">
    <source>
        <dbReference type="Proteomes" id="UP000243406"/>
    </source>
</evidence>
<sequence>MKVLLVNHFPLEGSGSGIYTKNIASKLTELGHEVMVILPEHTNISKPYITKSILFRSEANKGEKVDAEFNFPCFTTHPKSNNTFYQLTDEQMHHYIDLMQIAIDEAVAIFKPDIIHCQHLWIAPYCASKTGVPYVATAHGTDLKGLVLDSRYVPYALEGAQKSKKIITISKQVDYEVGEKYSVPDSLRRLILNGFDESIFNLKPVSRKEVLASFGLPDARHVVSFVGKLAHFKGVDLLLKAAKIYEEEVEDVMTLIVGHGELYDELNNLRRSLGLKHVYMLGHQHQEKVADIYNIADVSTVPSRKEPFGLVAIEALACGTPVVVTNGGGLVDFVDDTIGSVIDEEDYEALAKSIISEIKNPDKKAKRKRAHEFAMKEFSWNRVIDEVIDVYEKAIKG</sequence>
<dbReference type="Proteomes" id="UP000243406">
    <property type="component" value="Unassembled WGS sequence"/>
</dbReference>
<dbReference type="OrthoDB" id="9810929at2"/>
<keyword evidence="3" id="KW-0808">Transferase</keyword>
<proteinExistence type="predicted"/>
<reference evidence="4" key="1">
    <citation type="submission" date="2017-02" db="EMBL/GenBank/DDBJ databases">
        <authorList>
            <person name="Varghese N."/>
            <person name="Submissions S."/>
        </authorList>
    </citation>
    <scope>NUCLEOTIDE SEQUENCE [LARGE SCALE GENOMIC DNA]</scope>
    <source>
        <strain evidence="4">ATCC 35199</strain>
    </source>
</reference>
<dbReference type="AlphaFoldDB" id="A0A1T5AQZ9"/>
<dbReference type="InterPro" id="IPR001296">
    <property type="entry name" value="Glyco_trans_1"/>
</dbReference>
<keyword evidence="4" id="KW-1185">Reference proteome</keyword>
<dbReference type="Gene3D" id="3.40.50.2000">
    <property type="entry name" value="Glycogen Phosphorylase B"/>
    <property type="match status" value="2"/>
</dbReference>
<dbReference type="EMBL" id="FUYN01000002">
    <property type="protein sequence ID" value="SKB37299.1"/>
    <property type="molecule type" value="Genomic_DNA"/>
</dbReference>
<accession>A0A1T5AQZ9</accession>
<name>A0A1T5AQZ9_9FIRM</name>
<dbReference type="PANTHER" id="PTHR45947">
    <property type="entry name" value="SULFOQUINOVOSYL TRANSFERASE SQD2"/>
    <property type="match status" value="1"/>
</dbReference>
<dbReference type="InterPro" id="IPR028098">
    <property type="entry name" value="Glyco_trans_4-like_N"/>
</dbReference>
<dbReference type="RefSeq" id="WP_079589033.1">
    <property type="nucleotide sequence ID" value="NZ_FUYN01000002.1"/>
</dbReference>
<feature type="domain" description="Glycosyl transferase family 1" evidence="1">
    <location>
        <begin position="209"/>
        <end position="367"/>
    </location>
</feature>
<evidence type="ECO:0000259" key="1">
    <source>
        <dbReference type="Pfam" id="PF00534"/>
    </source>
</evidence>
<dbReference type="PANTHER" id="PTHR45947:SF3">
    <property type="entry name" value="SULFOQUINOVOSYL TRANSFERASE SQD2"/>
    <property type="match status" value="1"/>
</dbReference>
<dbReference type="CDD" id="cd03801">
    <property type="entry name" value="GT4_PimA-like"/>
    <property type="match status" value="1"/>
</dbReference>
<evidence type="ECO:0000259" key="2">
    <source>
        <dbReference type="Pfam" id="PF13439"/>
    </source>
</evidence>
<feature type="domain" description="Glycosyltransferase subfamily 4-like N-terminal" evidence="2">
    <location>
        <begin position="14"/>
        <end position="197"/>
    </location>
</feature>
<organism evidence="3 4">
    <name type="scientific">Acetoanaerobium noterae</name>
    <dbReference type="NCBI Taxonomy" id="745369"/>
    <lineage>
        <taxon>Bacteria</taxon>
        <taxon>Bacillati</taxon>
        <taxon>Bacillota</taxon>
        <taxon>Clostridia</taxon>
        <taxon>Peptostreptococcales</taxon>
        <taxon>Filifactoraceae</taxon>
        <taxon>Acetoanaerobium</taxon>
    </lineage>
</organism>
<dbReference type="Pfam" id="PF00534">
    <property type="entry name" value="Glycos_transf_1"/>
    <property type="match status" value="1"/>
</dbReference>
<dbReference type="GO" id="GO:0016757">
    <property type="term" value="F:glycosyltransferase activity"/>
    <property type="evidence" value="ECO:0007669"/>
    <property type="project" value="InterPro"/>
</dbReference>